<keyword evidence="2" id="KW-1185">Reference proteome</keyword>
<name>A0A8T0GHH7_CERPU</name>
<protein>
    <submittedName>
        <fullName evidence="1">Uncharacterized protein</fullName>
    </submittedName>
</protein>
<dbReference type="Proteomes" id="UP000822688">
    <property type="component" value="Chromosome 10"/>
</dbReference>
<proteinExistence type="predicted"/>
<reference evidence="1" key="1">
    <citation type="submission" date="2020-06" db="EMBL/GenBank/DDBJ databases">
        <title>WGS assembly of Ceratodon purpureus strain R40.</title>
        <authorList>
            <person name="Carey S.B."/>
            <person name="Jenkins J."/>
            <person name="Shu S."/>
            <person name="Lovell J.T."/>
            <person name="Sreedasyam A."/>
            <person name="Maumus F."/>
            <person name="Tiley G.P."/>
            <person name="Fernandez-Pozo N."/>
            <person name="Barry K."/>
            <person name="Chen C."/>
            <person name="Wang M."/>
            <person name="Lipzen A."/>
            <person name="Daum C."/>
            <person name="Saski C.A."/>
            <person name="Payton A.C."/>
            <person name="Mcbreen J.C."/>
            <person name="Conrad R.E."/>
            <person name="Kollar L.M."/>
            <person name="Olsson S."/>
            <person name="Huttunen S."/>
            <person name="Landis J.B."/>
            <person name="Wickett N.J."/>
            <person name="Johnson M.G."/>
            <person name="Rensing S.A."/>
            <person name="Grimwood J."/>
            <person name="Schmutz J."/>
            <person name="Mcdaniel S.F."/>
        </authorList>
    </citation>
    <scope>NUCLEOTIDE SEQUENCE</scope>
    <source>
        <strain evidence="1">R40</strain>
    </source>
</reference>
<dbReference type="AlphaFoldDB" id="A0A8T0GHH7"/>
<sequence length="129" mass="14661">MSKRKFFARALLNDNQHCRKYEVVRTYIHSILLDTLSSCNDKLPYLSLTTSPLLQMFRQGLLKCYCNSVYSVELMAGKEFPHSNPSSSCEQLKSIILLMPGHPKDCISSQEHFSAGMKGHDICAHLTHQ</sequence>
<organism evidence="1 2">
    <name type="scientific">Ceratodon purpureus</name>
    <name type="common">Fire moss</name>
    <name type="synonym">Dicranum purpureum</name>
    <dbReference type="NCBI Taxonomy" id="3225"/>
    <lineage>
        <taxon>Eukaryota</taxon>
        <taxon>Viridiplantae</taxon>
        <taxon>Streptophyta</taxon>
        <taxon>Embryophyta</taxon>
        <taxon>Bryophyta</taxon>
        <taxon>Bryophytina</taxon>
        <taxon>Bryopsida</taxon>
        <taxon>Dicranidae</taxon>
        <taxon>Pseudoditrichales</taxon>
        <taxon>Ditrichaceae</taxon>
        <taxon>Ceratodon</taxon>
    </lineage>
</organism>
<dbReference type="EMBL" id="CM026431">
    <property type="protein sequence ID" value="KAG0558483.1"/>
    <property type="molecule type" value="Genomic_DNA"/>
</dbReference>
<accession>A0A8T0GHH7</accession>
<gene>
    <name evidence="1" type="ORF">KC19_10G031900</name>
</gene>
<evidence type="ECO:0000313" key="2">
    <source>
        <dbReference type="Proteomes" id="UP000822688"/>
    </source>
</evidence>
<evidence type="ECO:0000313" key="1">
    <source>
        <dbReference type="EMBL" id="KAG0558483.1"/>
    </source>
</evidence>
<comment type="caution">
    <text evidence="1">The sequence shown here is derived from an EMBL/GenBank/DDBJ whole genome shotgun (WGS) entry which is preliminary data.</text>
</comment>